<organism evidence="1">
    <name type="scientific">Anguilla anguilla</name>
    <name type="common">European freshwater eel</name>
    <name type="synonym">Muraena anguilla</name>
    <dbReference type="NCBI Taxonomy" id="7936"/>
    <lineage>
        <taxon>Eukaryota</taxon>
        <taxon>Metazoa</taxon>
        <taxon>Chordata</taxon>
        <taxon>Craniata</taxon>
        <taxon>Vertebrata</taxon>
        <taxon>Euteleostomi</taxon>
        <taxon>Actinopterygii</taxon>
        <taxon>Neopterygii</taxon>
        <taxon>Teleostei</taxon>
        <taxon>Anguilliformes</taxon>
        <taxon>Anguillidae</taxon>
        <taxon>Anguilla</taxon>
    </lineage>
</organism>
<reference evidence="1" key="1">
    <citation type="submission" date="2014-11" db="EMBL/GenBank/DDBJ databases">
        <authorList>
            <person name="Amaro Gonzalez C."/>
        </authorList>
    </citation>
    <scope>NUCLEOTIDE SEQUENCE</scope>
</reference>
<evidence type="ECO:0000313" key="1">
    <source>
        <dbReference type="EMBL" id="JAH56021.1"/>
    </source>
</evidence>
<name>A0A0E9TR28_ANGAN</name>
<protein>
    <submittedName>
        <fullName evidence="1">Uncharacterized protein</fullName>
    </submittedName>
</protein>
<reference evidence="1" key="2">
    <citation type="journal article" date="2015" name="Fish Shellfish Immunol.">
        <title>Early steps in the European eel (Anguilla anguilla)-Vibrio vulnificus interaction in the gills: Role of the RtxA13 toxin.</title>
        <authorList>
            <person name="Callol A."/>
            <person name="Pajuelo D."/>
            <person name="Ebbesson L."/>
            <person name="Teles M."/>
            <person name="MacKenzie S."/>
            <person name="Amaro C."/>
        </authorList>
    </citation>
    <scope>NUCLEOTIDE SEQUENCE</scope>
</reference>
<dbReference type="AlphaFoldDB" id="A0A0E9TR28"/>
<dbReference type="EMBL" id="GBXM01052556">
    <property type="protein sequence ID" value="JAH56021.1"/>
    <property type="molecule type" value="Transcribed_RNA"/>
</dbReference>
<sequence>MHFFLCCVWIKKKKITYTYMYIQPCMYMCEYKKEINKKSQVLCFVKYLQLASVIYRK</sequence>
<accession>A0A0E9TR28</accession>
<proteinExistence type="predicted"/>